<accession>I1E0V5</accession>
<dbReference type="Proteomes" id="UP000004374">
    <property type="component" value="Unassembled WGS sequence"/>
</dbReference>
<proteinExistence type="predicted"/>
<name>I1E0V5_9GAMM</name>
<sequence length="38" mass="4045">MPVFTAIVNFVTALRLPAGGLCFIGILRHTAARFILSG</sequence>
<feature type="transmembrane region" description="Helical" evidence="1">
    <location>
        <begin position="6"/>
        <end position="27"/>
    </location>
</feature>
<evidence type="ECO:0000313" key="2">
    <source>
        <dbReference type="EMBL" id="GAB59933.1"/>
    </source>
</evidence>
<evidence type="ECO:0000313" key="3">
    <source>
        <dbReference type="Proteomes" id="UP000004374"/>
    </source>
</evidence>
<keyword evidence="1" id="KW-0812">Transmembrane</keyword>
<dbReference type="AlphaFoldDB" id="I1E0V5"/>
<keyword evidence="1" id="KW-0472">Membrane</keyword>
<organism evidence="2 3">
    <name type="scientific">Rheinheimera nanhaiensis E407-8</name>
    <dbReference type="NCBI Taxonomy" id="562729"/>
    <lineage>
        <taxon>Bacteria</taxon>
        <taxon>Pseudomonadati</taxon>
        <taxon>Pseudomonadota</taxon>
        <taxon>Gammaproteobacteria</taxon>
        <taxon>Chromatiales</taxon>
        <taxon>Chromatiaceae</taxon>
        <taxon>Rheinheimera</taxon>
    </lineage>
</organism>
<reference evidence="2 3" key="1">
    <citation type="journal article" date="2012" name="J. Bacteriol.">
        <title>Genome Sequence of the Protease-Producing Bacterium Rheinheimera nanhaiensis E407-8T, Isolated from Deep-Sea Sediment of the South China Sea.</title>
        <authorList>
            <person name="Zhang X.-Y."/>
            <person name="Zhang Y.-J."/>
            <person name="Qin Q.-L."/>
            <person name="Xie B.-B."/>
            <person name="Chen X.-L."/>
            <person name="Zhou B.-C."/>
            <person name="Zhang Y.-Z."/>
        </authorList>
    </citation>
    <scope>NUCLEOTIDE SEQUENCE [LARGE SCALE GENOMIC DNA]</scope>
    <source>
        <strain evidence="2 3">E407-8</strain>
    </source>
</reference>
<comment type="caution">
    <text evidence="2">The sequence shown here is derived from an EMBL/GenBank/DDBJ whole genome shotgun (WGS) entry which is preliminary data.</text>
</comment>
<gene>
    <name evidence="2" type="ORF">RNAN_2946</name>
</gene>
<evidence type="ECO:0000256" key="1">
    <source>
        <dbReference type="SAM" id="Phobius"/>
    </source>
</evidence>
<dbReference type="EMBL" id="BAFK01000019">
    <property type="protein sequence ID" value="GAB59933.1"/>
    <property type="molecule type" value="Genomic_DNA"/>
</dbReference>
<keyword evidence="3" id="KW-1185">Reference proteome</keyword>
<protein>
    <submittedName>
        <fullName evidence="2">Uncharacterized protein</fullName>
    </submittedName>
</protein>
<keyword evidence="1" id="KW-1133">Transmembrane helix</keyword>